<evidence type="ECO:0000313" key="2">
    <source>
        <dbReference type="Proteomes" id="UP001165064"/>
    </source>
</evidence>
<gene>
    <name evidence="1" type="ORF">Amon02_000052900</name>
</gene>
<accession>A0ACB5SSL6</accession>
<keyword evidence="2" id="KW-1185">Reference proteome</keyword>
<evidence type="ECO:0000313" key="1">
    <source>
        <dbReference type="EMBL" id="GME71282.1"/>
    </source>
</evidence>
<protein>
    <submittedName>
        <fullName evidence="1">Unnamed protein product</fullName>
    </submittedName>
</protein>
<dbReference type="EMBL" id="BSXS01000184">
    <property type="protein sequence ID" value="GME71282.1"/>
    <property type="molecule type" value="Genomic_DNA"/>
</dbReference>
<sequence>MMMKFKTAVLEESSGKPIQRQSSQSRPAKEIDGTVVHRISSDSLKMFTCQVQTTNKYGTASTTTSTPFEMINWKSGDGSFYVNYISATSTTTDSNGSESTTVFMTTTTGLDRYGSSLALPTSICENCDSESWGVTQVALTDGSTAGGALDPMAN</sequence>
<name>A0ACB5SSL6_AMBMO</name>
<proteinExistence type="predicted"/>
<comment type="caution">
    <text evidence="1">The sequence shown here is derived from an EMBL/GenBank/DDBJ whole genome shotgun (WGS) entry which is preliminary data.</text>
</comment>
<dbReference type="Proteomes" id="UP001165064">
    <property type="component" value="Unassembled WGS sequence"/>
</dbReference>
<organism evidence="1 2">
    <name type="scientific">Ambrosiozyma monospora</name>
    <name type="common">Yeast</name>
    <name type="synonym">Endomycopsis monosporus</name>
    <dbReference type="NCBI Taxonomy" id="43982"/>
    <lineage>
        <taxon>Eukaryota</taxon>
        <taxon>Fungi</taxon>
        <taxon>Dikarya</taxon>
        <taxon>Ascomycota</taxon>
        <taxon>Saccharomycotina</taxon>
        <taxon>Pichiomycetes</taxon>
        <taxon>Pichiales</taxon>
        <taxon>Pichiaceae</taxon>
        <taxon>Ambrosiozyma</taxon>
    </lineage>
</organism>
<reference evidence="1" key="1">
    <citation type="submission" date="2023-04" db="EMBL/GenBank/DDBJ databases">
        <title>Ambrosiozyma monospora NBRC 10751.</title>
        <authorList>
            <person name="Ichikawa N."/>
            <person name="Sato H."/>
            <person name="Tonouchi N."/>
        </authorList>
    </citation>
    <scope>NUCLEOTIDE SEQUENCE</scope>
    <source>
        <strain evidence="1">NBRC 10751</strain>
    </source>
</reference>